<dbReference type="RefSeq" id="WP_169884089.1">
    <property type="nucleotide sequence ID" value="NZ_JAAQWG010000010.1"/>
</dbReference>
<accession>A0A7Y1A3U7</accession>
<organism evidence="1 2">
    <name type="scientific">Pseudomonas veronii</name>
    <dbReference type="NCBI Taxonomy" id="76761"/>
    <lineage>
        <taxon>Bacteria</taxon>
        <taxon>Pseudomonadati</taxon>
        <taxon>Pseudomonadota</taxon>
        <taxon>Gammaproteobacteria</taxon>
        <taxon>Pseudomonadales</taxon>
        <taxon>Pseudomonadaceae</taxon>
        <taxon>Pseudomonas</taxon>
    </lineage>
</organism>
<evidence type="ECO:0000313" key="2">
    <source>
        <dbReference type="Proteomes" id="UP000537729"/>
    </source>
</evidence>
<evidence type="ECO:0000313" key="1">
    <source>
        <dbReference type="EMBL" id="NMY08546.1"/>
    </source>
</evidence>
<dbReference type="AlphaFoldDB" id="A0A7Y1A3U7"/>
<dbReference type="EMBL" id="JAAQWG010000010">
    <property type="protein sequence ID" value="NMY08546.1"/>
    <property type="molecule type" value="Genomic_DNA"/>
</dbReference>
<comment type="caution">
    <text evidence="1">The sequence shown here is derived from an EMBL/GenBank/DDBJ whole genome shotgun (WGS) entry which is preliminary data.</text>
</comment>
<name>A0A7Y1A3U7_PSEVE</name>
<dbReference type="Proteomes" id="UP000537729">
    <property type="component" value="Unassembled WGS sequence"/>
</dbReference>
<sequence>MTDKNRQAFEAYFRGCAIANGKDATWISKKLERAEDGTYMRAPAYDGWCYWMAAKDFKAIDPQSKASTSRNLCAYYYSFESTGCDLIDSVLESVANAGSGYHHTEDWREEYDDGSSPLSNMQKAADVAAAEVESLITALNEILRVTPMGVEAFGIAALALGELGVRKEPSNV</sequence>
<proteinExistence type="predicted"/>
<reference evidence="1 2" key="1">
    <citation type="journal article" date="2020" name="Front. Microbiol.">
        <title>Genetic Organization of the aprX-lipA2 Operon Affects the Proteolytic Potential of Pseudomonas Species in Milk.</title>
        <authorList>
            <person name="Maier C."/>
            <person name="Huptas C."/>
            <person name="von Neubeck M."/>
            <person name="Scherer S."/>
            <person name="Wenning M."/>
            <person name="Lucking G."/>
        </authorList>
    </citation>
    <scope>NUCLEOTIDE SEQUENCE [LARGE SCALE GENOMIC DNA]</scope>
    <source>
        <strain evidence="1 2">DSM 16272</strain>
    </source>
</reference>
<gene>
    <name evidence="1" type="ORF">HBO38_08810</name>
</gene>
<protein>
    <submittedName>
        <fullName evidence="1">Uncharacterized protein</fullName>
    </submittedName>
</protein>